<gene>
    <name evidence="1" type="ORF">MRB53_019277</name>
</gene>
<keyword evidence="2" id="KW-1185">Reference proteome</keyword>
<accession>A0ACC2KY68</accession>
<evidence type="ECO:0000313" key="1">
    <source>
        <dbReference type="EMBL" id="KAJ8625970.1"/>
    </source>
</evidence>
<sequence>MEEEKEQVEINLKIIGPSPPSRLRIPSQIKVHDLRKLIAADRRLPEEHLKLVWRGQVLQDKSNGDHPSLRFNQGDSLIVAVTPKPPAKHIRDGYEDDDDDLKFHIPQSASWLKRKLFSFLHDKLRLPDMLLMAIFSISPKAWAGLILWFILAPVASRWGLGPLYVLGTGFAIILLNLGQRQYGEISAYSIFNDDFRELPGTLNADRLDRDIRAGPHIPIDLTAKNIHCYSEELFVCFYEFMMGDIISMEQVRNLERKNKPSFRMCNILQNWAANELLDDTCDAKIDESSGSTPVICGQKTEASAENTADQKMKVVYIWDMDETLILLKSLLNGTYAAAFNGLKDVQKGIEIGRGWEDLILRVCDEFFFYQQTEDYNEPFLDALSEFDDGQDLSDYDFSKDGFGPPYDDPNKRKLSYRHRVIAQNYAQGLHNVLDQETIKVWNNLYDSTDAYTDRWLSSARTFLEQLSGGNRISTPHPVSPVTTVDSTDMKCRNINVLVTSGSLIPSLVKCLLFRLNDFISHENVYSSWEVGKLQCFSWIKERFGGQSVKYCAIGDGSEECEAAQTMGWPFIGIDLRPGGSNRFPGLTMKTANYYLDVIYGGPDVKKDGQCL</sequence>
<proteinExistence type="predicted"/>
<name>A0ACC2KY68_PERAE</name>
<organism evidence="1 2">
    <name type="scientific">Persea americana</name>
    <name type="common">Avocado</name>
    <dbReference type="NCBI Taxonomy" id="3435"/>
    <lineage>
        <taxon>Eukaryota</taxon>
        <taxon>Viridiplantae</taxon>
        <taxon>Streptophyta</taxon>
        <taxon>Embryophyta</taxon>
        <taxon>Tracheophyta</taxon>
        <taxon>Spermatophyta</taxon>
        <taxon>Magnoliopsida</taxon>
        <taxon>Magnoliidae</taxon>
        <taxon>Laurales</taxon>
        <taxon>Lauraceae</taxon>
        <taxon>Persea</taxon>
    </lineage>
</organism>
<dbReference type="Proteomes" id="UP001234297">
    <property type="component" value="Chromosome 6"/>
</dbReference>
<dbReference type="EMBL" id="CM056814">
    <property type="protein sequence ID" value="KAJ8625970.1"/>
    <property type="molecule type" value="Genomic_DNA"/>
</dbReference>
<evidence type="ECO:0000313" key="2">
    <source>
        <dbReference type="Proteomes" id="UP001234297"/>
    </source>
</evidence>
<protein>
    <submittedName>
        <fullName evidence="1">Uncharacterized protein</fullName>
    </submittedName>
</protein>
<comment type="caution">
    <text evidence="1">The sequence shown here is derived from an EMBL/GenBank/DDBJ whole genome shotgun (WGS) entry which is preliminary data.</text>
</comment>
<reference evidence="1 2" key="1">
    <citation type="journal article" date="2022" name="Hortic Res">
        <title>A haplotype resolved chromosomal level avocado genome allows analysis of novel avocado genes.</title>
        <authorList>
            <person name="Nath O."/>
            <person name="Fletcher S.J."/>
            <person name="Hayward A."/>
            <person name="Shaw L.M."/>
            <person name="Masouleh A.K."/>
            <person name="Furtado A."/>
            <person name="Henry R.J."/>
            <person name="Mitter N."/>
        </authorList>
    </citation>
    <scope>NUCLEOTIDE SEQUENCE [LARGE SCALE GENOMIC DNA]</scope>
    <source>
        <strain evidence="2">cv. Hass</strain>
    </source>
</reference>